<organism evidence="2 3">
    <name type="scientific">Bradyrhizobium valentinum</name>
    <dbReference type="NCBI Taxonomy" id="1518501"/>
    <lineage>
        <taxon>Bacteria</taxon>
        <taxon>Pseudomonadati</taxon>
        <taxon>Pseudomonadota</taxon>
        <taxon>Alphaproteobacteria</taxon>
        <taxon>Hyphomicrobiales</taxon>
        <taxon>Nitrobacteraceae</taxon>
        <taxon>Bradyrhizobium</taxon>
    </lineage>
</organism>
<keyword evidence="1" id="KW-0732">Signal</keyword>
<proteinExistence type="predicted"/>
<evidence type="ECO:0000256" key="1">
    <source>
        <dbReference type="SAM" id="SignalP"/>
    </source>
</evidence>
<protein>
    <submittedName>
        <fullName evidence="2">Uncharacterized protein</fullName>
    </submittedName>
</protein>
<evidence type="ECO:0000313" key="3">
    <source>
        <dbReference type="Proteomes" id="UP000051913"/>
    </source>
</evidence>
<dbReference type="EMBL" id="LLXX01000226">
    <property type="protein sequence ID" value="KRQ92871.1"/>
    <property type="molecule type" value="Genomic_DNA"/>
</dbReference>
<dbReference type="AlphaFoldDB" id="A0A0R3KBH5"/>
<feature type="signal peptide" evidence="1">
    <location>
        <begin position="1"/>
        <end position="26"/>
    </location>
</feature>
<name>A0A0R3KBH5_9BRAD</name>
<comment type="caution">
    <text evidence="2">The sequence shown here is derived from an EMBL/GenBank/DDBJ whole genome shotgun (WGS) entry which is preliminary data.</text>
</comment>
<dbReference type="Proteomes" id="UP000051913">
    <property type="component" value="Unassembled WGS sequence"/>
</dbReference>
<evidence type="ECO:0000313" key="2">
    <source>
        <dbReference type="EMBL" id="KRQ92871.1"/>
    </source>
</evidence>
<keyword evidence="3" id="KW-1185">Reference proteome</keyword>
<sequence length="125" mass="14337">MEAAMKAFGRVLTMFGILLVSFRADAHDASMQHHEWFNAQEMNPAARERLGVPWKSCCDNGDVFKTRFRVADDHSDQWQYLKDGQWKVIPPDIIKSEDTPDHLPVLFINKRTGDELCFFVPKGGL</sequence>
<reference evidence="2 3" key="1">
    <citation type="submission" date="2014-03" db="EMBL/GenBank/DDBJ databases">
        <title>Bradyrhizobium valentinum sp. nov., isolated from effective nodules of Lupinus mariae-josephae, a lupine endemic of basic-lime soils in Eastern Spain.</title>
        <authorList>
            <person name="Duran D."/>
            <person name="Rey L."/>
            <person name="Navarro A."/>
            <person name="Busquets A."/>
            <person name="Imperial J."/>
            <person name="Ruiz-Argueso T."/>
        </authorList>
    </citation>
    <scope>NUCLEOTIDE SEQUENCE [LARGE SCALE GENOMIC DNA]</scope>
    <source>
        <strain evidence="2 3">LmjM3</strain>
    </source>
</reference>
<feature type="chain" id="PRO_5009796726" evidence="1">
    <location>
        <begin position="27"/>
        <end position="125"/>
    </location>
</feature>
<gene>
    <name evidence="2" type="ORF">CP49_28715</name>
</gene>
<accession>A0A0R3KBH5</accession>